<dbReference type="Pfam" id="PF13664">
    <property type="entry name" value="DUF4149"/>
    <property type="match status" value="1"/>
</dbReference>
<keyword evidence="3 5" id="KW-1133">Transmembrane helix</keyword>
<keyword evidence="2 5" id="KW-0812">Transmembrane</keyword>
<evidence type="ECO:0000256" key="5">
    <source>
        <dbReference type="SAM" id="Phobius"/>
    </source>
</evidence>
<proteinExistence type="predicted"/>
<dbReference type="GO" id="GO:0016020">
    <property type="term" value="C:membrane"/>
    <property type="evidence" value="ECO:0007669"/>
    <property type="project" value="UniProtKB-SubCell"/>
</dbReference>
<reference evidence="7 8" key="1">
    <citation type="submission" date="2018-08" db="EMBL/GenBank/DDBJ databases">
        <title>Genomic Encyclopedia of Archaeal and Bacterial Type Strains, Phase II (KMG-II): from individual species to whole genera.</title>
        <authorList>
            <person name="Goeker M."/>
        </authorList>
    </citation>
    <scope>NUCLEOTIDE SEQUENCE [LARGE SCALE GENOMIC DNA]</scope>
    <source>
        <strain evidence="7 8">DSM 5002</strain>
    </source>
</reference>
<evidence type="ECO:0000256" key="3">
    <source>
        <dbReference type="ARBA" id="ARBA00022989"/>
    </source>
</evidence>
<evidence type="ECO:0000256" key="2">
    <source>
        <dbReference type="ARBA" id="ARBA00022692"/>
    </source>
</evidence>
<evidence type="ECO:0000256" key="4">
    <source>
        <dbReference type="ARBA" id="ARBA00023136"/>
    </source>
</evidence>
<feature type="transmembrane region" description="Helical" evidence="5">
    <location>
        <begin position="116"/>
        <end position="134"/>
    </location>
</feature>
<organism evidence="7 8">
    <name type="scientific">Dichotomicrobium thermohalophilum</name>
    <dbReference type="NCBI Taxonomy" id="933063"/>
    <lineage>
        <taxon>Bacteria</taxon>
        <taxon>Pseudomonadati</taxon>
        <taxon>Pseudomonadota</taxon>
        <taxon>Alphaproteobacteria</taxon>
        <taxon>Hyphomicrobiales</taxon>
        <taxon>Hyphomicrobiaceae</taxon>
        <taxon>Dichotomicrobium</taxon>
    </lineage>
</organism>
<dbReference type="Proteomes" id="UP000266273">
    <property type="component" value="Unassembled WGS sequence"/>
</dbReference>
<comment type="subcellular location">
    <subcellularLocation>
        <location evidence="1">Membrane</location>
    </subcellularLocation>
</comment>
<evidence type="ECO:0000256" key="1">
    <source>
        <dbReference type="ARBA" id="ARBA00004370"/>
    </source>
</evidence>
<dbReference type="InterPro" id="IPR025423">
    <property type="entry name" value="TMEM205-like"/>
</dbReference>
<dbReference type="EMBL" id="QXDF01000001">
    <property type="protein sequence ID" value="RIA55272.1"/>
    <property type="molecule type" value="Genomic_DNA"/>
</dbReference>
<dbReference type="RefSeq" id="WP_119060197.1">
    <property type="nucleotide sequence ID" value="NZ_QXDF01000001.1"/>
</dbReference>
<accession>A0A397Q294</accession>
<name>A0A397Q294_9HYPH</name>
<keyword evidence="4 5" id="KW-0472">Membrane</keyword>
<comment type="caution">
    <text evidence="7">The sequence shown here is derived from an EMBL/GenBank/DDBJ whole genome shotgun (WGS) entry which is preliminary data.</text>
</comment>
<protein>
    <submittedName>
        <fullName evidence="7">Uncharacterized protein DUF4149</fullName>
    </submittedName>
</protein>
<feature type="transmembrane region" description="Helical" evidence="5">
    <location>
        <begin position="12"/>
        <end position="36"/>
    </location>
</feature>
<dbReference type="AlphaFoldDB" id="A0A397Q294"/>
<keyword evidence="8" id="KW-1185">Reference proteome</keyword>
<feature type="domain" description="TMEM205-like" evidence="6">
    <location>
        <begin position="12"/>
        <end position="101"/>
    </location>
</feature>
<evidence type="ECO:0000313" key="7">
    <source>
        <dbReference type="EMBL" id="RIA55272.1"/>
    </source>
</evidence>
<evidence type="ECO:0000313" key="8">
    <source>
        <dbReference type="Proteomes" id="UP000266273"/>
    </source>
</evidence>
<evidence type="ECO:0000259" key="6">
    <source>
        <dbReference type="Pfam" id="PF13664"/>
    </source>
</evidence>
<feature type="transmembrane region" description="Helical" evidence="5">
    <location>
        <begin position="56"/>
        <end position="85"/>
    </location>
</feature>
<dbReference type="OrthoDB" id="5741001at2"/>
<sequence length="135" mass="14269">MDSFALIDIAALLAAAVLGAMLFFAGVVAPLVFAQFPEEQAGAFIRRLFPRYYDVLAIASALAAVLALGTLEGAILAAVAALFVVSRFWLMPRINAARDAGAAAVQRFETLHRTSVIINLVQMVALIVVIVLALA</sequence>
<gene>
    <name evidence="7" type="ORF">BXY53_0332</name>
</gene>